<reference evidence="9 10" key="1">
    <citation type="journal article" date="2024" name="IMA Fungus">
        <title>IMA Genome - F19 : A genome assembly and annotation guide to empower mycologists, including annotated draft genome sequences of Ceratocystis pirilliformis, Diaporthe australafricana, Fusarium ophioides, Paecilomyces lecythidis, and Sporothrix stenoceras.</title>
        <authorList>
            <person name="Aylward J."/>
            <person name="Wilson A.M."/>
            <person name="Visagie C.M."/>
            <person name="Spraker J."/>
            <person name="Barnes I."/>
            <person name="Buitendag C."/>
            <person name="Ceriani C."/>
            <person name="Del Mar Angel L."/>
            <person name="du Plessis D."/>
            <person name="Fuchs T."/>
            <person name="Gasser K."/>
            <person name="Kramer D."/>
            <person name="Li W."/>
            <person name="Munsamy K."/>
            <person name="Piso A."/>
            <person name="Price J.L."/>
            <person name="Sonnekus B."/>
            <person name="Thomas C."/>
            <person name="van der Nest A."/>
            <person name="van Dijk A."/>
            <person name="van Heerden A."/>
            <person name="van Vuuren N."/>
            <person name="Yilmaz N."/>
            <person name="Duong T.A."/>
            <person name="van der Merwe N.A."/>
            <person name="Wingfield M.J."/>
            <person name="Wingfield B.D."/>
        </authorList>
    </citation>
    <scope>NUCLEOTIDE SEQUENCE [LARGE SCALE GENOMIC DNA]</scope>
    <source>
        <strain evidence="9 10">CMW 18300</strain>
    </source>
</reference>
<keyword evidence="5 7" id="KW-0472">Membrane</keyword>
<comment type="similarity">
    <text evidence="2">Belongs to the amino acid/polyamine transporter 2 family.</text>
</comment>
<sequence>MSDGVLEKTGHGDTTHGDNVSTSPEKRSAEVGELRTRAVAFRPQERLLHDPNVTFEEYMYYAAISRAEEDESAALKPKMGLIDVLLPSKNGGIRELKGSATSSSEAIHELNLSDPKIRATITEEEWTNASRALRTATAAACFYLITTDILGPFGVGFALGTMGWGQGFGLYTIFGACAGISGYLLWKIFLNIDSYEFPAKNYGDLAYRIYGRWFRWLVNIIQGLQLLLSVGNIIISNGQSISQVSKFRLCYSICCLIWAIVGYGMGQIRTLNRFTWLANWAVFINLMVMFISMGVMAHSEPNYDAAQAGGAGAALGGLSIAQLDDGSYPPVKTYGSVPPSDNGFVGSLVGLMQGVYAYAGAQLFIEFMAELQRPRDFLKVMWASQFFIYAVYMIYGSYVYYFQGQYANSVAYYGLSPYNWQTACNILGVLSGLIAAVLYGNIGIKVIYNNILIEFFNFPPLTTRKGKYCWATVVPIYWSVAFLLSAAIPDFFGLTGLTAAMFFTQFTYTFPALLGLGFIVQKEAMRGEPPFDPHTGEVQRRDTGIKRWVRGYCGRYWWACVLLTLYAMGSLVVSGMGTYSSIEALIAAFETPQINAFTCRSPLAG</sequence>
<comment type="caution">
    <text evidence="9">The sequence shown here is derived from an EMBL/GenBank/DDBJ whole genome shotgun (WGS) entry which is preliminary data.</text>
</comment>
<evidence type="ECO:0000313" key="9">
    <source>
        <dbReference type="EMBL" id="KAL1879201.1"/>
    </source>
</evidence>
<feature type="transmembrane region" description="Helical" evidence="7">
    <location>
        <begin position="468"/>
        <end position="488"/>
    </location>
</feature>
<feature type="transmembrane region" description="Helical" evidence="7">
    <location>
        <begin position="556"/>
        <end position="576"/>
    </location>
</feature>
<evidence type="ECO:0000256" key="7">
    <source>
        <dbReference type="SAM" id="Phobius"/>
    </source>
</evidence>
<dbReference type="EMBL" id="JAWRVE010000010">
    <property type="protein sequence ID" value="KAL1879201.1"/>
    <property type="molecule type" value="Genomic_DNA"/>
</dbReference>
<feature type="compositionally biased region" description="Basic and acidic residues" evidence="6">
    <location>
        <begin position="1"/>
        <end position="16"/>
    </location>
</feature>
<dbReference type="Proteomes" id="UP001583177">
    <property type="component" value="Unassembled WGS sequence"/>
</dbReference>
<evidence type="ECO:0000256" key="1">
    <source>
        <dbReference type="ARBA" id="ARBA00004141"/>
    </source>
</evidence>
<feature type="transmembrane region" description="Helical" evidence="7">
    <location>
        <begin position="500"/>
        <end position="520"/>
    </location>
</feature>
<evidence type="ECO:0000313" key="10">
    <source>
        <dbReference type="Proteomes" id="UP001583177"/>
    </source>
</evidence>
<feature type="transmembrane region" description="Helical" evidence="7">
    <location>
        <begin position="168"/>
        <end position="192"/>
    </location>
</feature>
<evidence type="ECO:0000256" key="3">
    <source>
        <dbReference type="ARBA" id="ARBA00022692"/>
    </source>
</evidence>
<name>A0ABR3XT94_9PEZI</name>
<evidence type="ECO:0000256" key="4">
    <source>
        <dbReference type="ARBA" id="ARBA00022989"/>
    </source>
</evidence>
<feature type="domain" description="Amino acid transporter transmembrane" evidence="8">
    <location>
        <begin position="139"/>
        <end position="520"/>
    </location>
</feature>
<accession>A0ABR3XT94</accession>
<keyword evidence="3 7" id="KW-0812">Transmembrane</keyword>
<feature type="transmembrane region" description="Helical" evidence="7">
    <location>
        <begin position="426"/>
        <end position="448"/>
    </location>
</feature>
<organism evidence="9 10">
    <name type="scientific">Diaporthe australafricana</name>
    <dbReference type="NCBI Taxonomy" id="127596"/>
    <lineage>
        <taxon>Eukaryota</taxon>
        <taxon>Fungi</taxon>
        <taxon>Dikarya</taxon>
        <taxon>Ascomycota</taxon>
        <taxon>Pezizomycotina</taxon>
        <taxon>Sordariomycetes</taxon>
        <taxon>Sordariomycetidae</taxon>
        <taxon>Diaporthales</taxon>
        <taxon>Diaporthaceae</taxon>
        <taxon>Diaporthe</taxon>
    </lineage>
</organism>
<dbReference type="Pfam" id="PF01490">
    <property type="entry name" value="Aa_trans"/>
    <property type="match status" value="1"/>
</dbReference>
<proteinExistence type="inferred from homology"/>
<feature type="region of interest" description="Disordered" evidence="6">
    <location>
        <begin position="1"/>
        <end position="32"/>
    </location>
</feature>
<feature type="transmembrane region" description="Helical" evidence="7">
    <location>
        <begin position="213"/>
        <end position="235"/>
    </location>
</feature>
<feature type="transmembrane region" description="Helical" evidence="7">
    <location>
        <begin position="386"/>
        <end position="406"/>
    </location>
</feature>
<keyword evidence="10" id="KW-1185">Reference proteome</keyword>
<feature type="transmembrane region" description="Helical" evidence="7">
    <location>
        <begin position="247"/>
        <end position="265"/>
    </location>
</feature>
<dbReference type="InterPro" id="IPR013057">
    <property type="entry name" value="AA_transpt_TM"/>
</dbReference>
<feature type="transmembrane region" description="Helical" evidence="7">
    <location>
        <begin position="140"/>
        <end position="162"/>
    </location>
</feature>
<gene>
    <name evidence="9" type="ORF">Daus18300_001780</name>
</gene>
<evidence type="ECO:0000256" key="2">
    <source>
        <dbReference type="ARBA" id="ARBA00008066"/>
    </source>
</evidence>
<evidence type="ECO:0000256" key="6">
    <source>
        <dbReference type="SAM" id="MobiDB-lite"/>
    </source>
</evidence>
<dbReference type="PANTHER" id="PTHR22950">
    <property type="entry name" value="AMINO ACID TRANSPORTER"/>
    <property type="match status" value="1"/>
</dbReference>
<dbReference type="PANTHER" id="PTHR22950:SF461">
    <property type="entry name" value="AMINO ACID TRANSPORTER TRANSMEMBRANE DOMAIN-CONTAINING PROTEIN"/>
    <property type="match status" value="1"/>
</dbReference>
<feature type="transmembrane region" description="Helical" evidence="7">
    <location>
        <begin position="344"/>
        <end position="365"/>
    </location>
</feature>
<evidence type="ECO:0000259" key="8">
    <source>
        <dbReference type="Pfam" id="PF01490"/>
    </source>
</evidence>
<protein>
    <recommendedName>
        <fullName evidence="8">Amino acid transporter transmembrane domain-containing protein</fullName>
    </recommendedName>
</protein>
<feature type="transmembrane region" description="Helical" evidence="7">
    <location>
        <begin position="277"/>
        <end position="297"/>
    </location>
</feature>
<keyword evidence="4 7" id="KW-1133">Transmembrane helix</keyword>
<comment type="subcellular location">
    <subcellularLocation>
        <location evidence="1">Membrane</location>
        <topology evidence="1">Multi-pass membrane protein</topology>
    </subcellularLocation>
</comment>
<evidence type="ECO:0000256" key="5">
    <source>
        <dbReference type="ARBA" id="ARBA00023136"/>
    </source>
</evidence>